<reference key="1">
    <citation type="submission" date="2010-11" db="EMBL/GenBank/DDBJ databases">
        <title>The complete genome of chromosome of Calditerrivibrio nitroreducens DSM 19672.</title>
        <authorList>
            <consortium name="US DOE Joint Genome Institute (JGI-PGF)"/>
            <person name="Lucas S."/>
            <person name="Copeland A."/>
            <person name="Lapidus A."/>
            <person name="Bruce D."/>
            <person name="Goodwin L."/>
            <person name="Pitluck S."/>
            <person name="Kyrpides N."/>
            <person name="Mavromatis K."/>
            <person name="Ivanova N."/>
            <person name="Mikhailova N."/>
            <person name="Zeytun A."/>
            <person name="Brettin T."/>
            <person name="Detter J.C."/>
            <person name="Tapia R."/>
            <person name="Han C."/>
            <person name="Land M."/>
            <person name="Hauser L."/>
            <person name="Markowitz V."/>
            <person name="Cheng J.-F."/>
            <person name="Hugenholtz P."/>
            <person name="Woyke T."/>
            <person name="Wu D."/>
            <person name="Spring S."/>
            <person name="Schroeder M."/>
            <person name="Brambilla E."/>
            <person name="Klenk H.-P."/>
            <person name="Eisen J.A."/>
        </authorList>
    </citation>
    <scope>NUCLEOTIDE SEQUENCE [LARGE SCALE GENOMIC DNA]</scope>
    <source>
        <strain>DSM 19672</strain>
    </source>
</reference>
<dbReference type="AlphaFoldDB" id="E4TG22"/>
<dbReference type="Gene3D" id="3.30.830.10">
    <property type="entry name" value="Metalloenzyme, LuxS/M16 peptidase-like"/>
    <property type="match status" value="2"/>
</dbReference>
<dbReference type="PANTHER" id="PTHR11851:SF224">
    <property type="entry name" value="PROCESSING PROTEASE"/>
    <property type="match status" value="1"/>
</dbReference>
<dbReference type="HOGENOM" id="CLU_009902_3_1_0"/>
<dbReference type="Pfam" id="PF05193">
    <property type="entry name" value="Peptidase_M16_C"/>
    <property type="match status" value="1"/>
</dbReference>
<evidence type="ECO:0000259" key="1">
    <source>
        <dbReference type="Pfam" id="PF00675"/>
    </source>
</evidence>
<dbReference type="RefSeq" id="WP_013450785.1">
    <property type="nucleotide sequence ID" value="NC_014758.1"/>
</dbReference>
<protein>
    <submittedName>
        <fullName evidence="3">Peptidase M16 domain protein</fullName>
    </submittedName>
</protein>
<dbReference type="Pfam" id="PF00675">
    <property type="entry name" value="Peptidase_M16"/>
    <property type="match status" value="1"/>
</dbReference>
<dbReference type="InterPro" id="IPR050361">
    <property type="entry name" value="MPP/UQCRC_Complex"/>
</dbReference>
<keyword evidence="4" id="KW-1185">Reference proteome</keyword>
<accession>E4TG22</accession>
<proteinExistence type="predicted"/>
<dbReference type="GO" id="GO:0046872">
    <property type="term" value="F:metal ion binding"/>
    <property type="evidence" value="ECO:0007669"/>
    <property type="project" value="InterPro"/>
</dbReference>
<dbReference type="EMBL" id="CP002347">
    <property type="protein sequence ID" value="ADR18572.1"/>
    <property type="molecule type" value="Genomic_DNA"/>
</dbReference>
<dbReference type="KEGG" id="cni:Calni_0661"/>
<dbReference type="PANTHER" id="PTHR11851">
    <property type="entry name" value="METALLOPROTEASE"/>
    <property type="match status" value="1"/>
</dbReference>
<dbReference type="Proteomes" id="UP000007039">
    <property type="component" value="Chromosome"/>
</dbReference>
<feature type="domain" description="Peptidase M16 N-terminal" evidence="1">
    <location>
        <begin position="32"/>
        <end position="171"/>
    </location>
</feature>
<reference evidence="3 4" key="2">
    <citation type="journal article" date="2011" name="Stand. Genomic Sci.">
        <title>Complete genome sequence of Calditerrivibrio nitroreducens type strain (Yu37-1).</title>
        <authorList>
            <person name="Pitluck S."/>
            <person name="Sikorski J."/>
            <person name="Zeytun A."/>
            <person name="Lapidus A."/>
            <person name="Nolan M."/>
            <person name="Lucas S."/>
            <person name="Hammon N."/>
            <person name="Deshpande S."/>
            <person name="Cheng J.F."/>
            <person name="Tapia R."/>
            <person name="Han C."/>
            <person name="Goodwin L."/>
            <person name="Liolios K."/>
            <person name="Pagani I."/>
            <person name="Ivanova N."/>
            <person name="Mavromatis K."/>
            <person name="Pati A."/>
            <person name="Chen A."/>
            <person name="Palaniappan K."/>
            <person name="Hauser L."/>
            <person name="Chang Y.J."/>
            <person name="Jeffries C.D."/>
            <person name="Detter J.C."/>
            <person name="Brambilla E."/>
            <person name="Djao O.D."/>
            <person name="Rohde M."/>
            <person name="Spring S."/>
            <person name="Goker M."/>
            <person name="Woyke T."/>
            <person name="Bristow J."/>
            <person name="Eisen J.A."/>
            <person name="Markowitz V."/>
            <person name="Hugenholtz P."/>
            <person name="Kyrpides N.C."/>
            <person name="Klenk H.P."/>
            <person name="Land M."/>
        </authorList>
    </citation>
    <scope>NUCLEOTIDE SEQUENCE [LARGE SCALE GENOMIC DNA]</scope>
    <source>
        <strain evidence="4">DSM 19672 / NBRC 101217 / Yu37-1</strain>
    </source>
</reference>
<evidence type="ECO:0000313" key="4">
    <source>
        <dbReference type="Proteomes" id="UP000007039"/>
    </source>
</evidence>
<sequence precursor="true">MRALLVFFIFFSIFSNIYAGEHRMLKNGVTLITEKRDYTNTVSLTIFFKGGVFREDRSNNGIGELFNSVWLKSNSILGKMEFYGGLINSSVSYDYGEVNLSIISEFSTNILGELEKFILNPDFDEKVFDIEKNIQINRIKSIRDSANAVAGEGFNKATYGNFAYGMSMLGTMESVSKLTRGDLIRYYQDMMNSDDVIVSVAGNYSDQFLNRLIDIFEKIPKKESKYKISCEGSQITKDIFVEEEYDRIKQAKLFLSYTAPSASSKDYLTIKLLSDILGGGMSSKYFNILRKEKGYAYSVGSYYASRLCSSRFVAYIGLQYENAPDAIEIMDNINKNIKDYVTEDDLTSNKNYILGKILSEAQTNGKVAWYNAFFYNLGLGSDYFSKYIDGIKSVSLKDIMDAARIFNGPKAIYILKPTSK</sequence>
<feature type="domain" description="Peptidase M16 C-terminal" evidence="2">
    <location>
        <begin position="177"/>
        <end position="351"/>
    </location>
</feature>
<dbReference type="InterPro" id="IPR007863">
    <property type="entry name" value="Peptidase_M16_C"/>
</dbReference>
<evidence type="ECO:0000313" key="3">
    <source>
        <dbReference type="EMBL" id="ADR18572.1"/>
    </source>
</evidence>
<dbReference type="STRING" id="768670.Calni_0661"/>
<dbReference type="InterPro" id="IPR011765">
    <property type="entry name" value="Pept_M16_N"/>
</dbReference>
<name>E4TG22_CALNY</name>
<gene>
    <name evidence="3" type="ordered locus">Calni_0661</name>
</gene>
<dbReference type="InterPro" id="IPR011249">
    <property type="entry name" value="Metalloenz_LuxS/M16"/>
</dbReference>
<dbReference type="eggNOG" id="COG0612">
    <property type="taxonomic scope" value="Bacteria"/>
</dbReference>
<dbReference type="SUPFAM" id="SSF63411">
    <property type="entry name" value="LuxS/MPP-like metallohydrolase"/>
    <property type="match status" value="2"/>
</dbReference>
<dbReference type="OrthoDB" id="9811314at2"/>
<evidence type="ECO:0000259" key="2">
    <source>
        <dbReference type="Pfam" id="PF05193"/>
    </source>
</evidence>
<organism evidence="3 4">
    <name type="scientific">Calditerrivibrio nitroreducens (strain DSM 19672 / NBRC 101217 / Yu37-1)</name>
    <dbReference type="NCBI Taxonomy" id="768670"/>
    <lineage>
        <taxon>Bacteria</taxon>
        <taxon>Pseudomonadati</taxon>
        <taxon>Deferribacterota</taxon>
        <taxon>Deferribacteres</taxon>
        <taxon>Deferribacterales</taxon>
        <taxon>Calditerrivibrionaceae</taxon>
    </lineage>
</organism>